<dbReference type="EMBL" id="JAARPL010000010">
    <property type="protein sequence ID" value="MBC1373391.1"/>
    <property type="molecule type" value="Genomic_DNA"/>
</dbReference>
<gene>
    <name evidence="1" type="ORF">HB847_13510</name>
</gene>
<protein>
    <submittedName>
        <fullName evidence="1">Uncharacterized protein</fullName>
    </submittedName>
</protein>
<reference evidence="1 2" key="1">
    <citation type="submission" date="2020-03" db="EMBL/GenBank/DDBJ databases">
        <title>Soil Listeria distribution.</title>
        <authorList>
            <person name="Liao J."/>
            <person name="Wiedmann M."/>
        </authorList>
    </citation>
    <scope>NUCLEOTIDE SEQUENCE [LARGE SCALE GENOMIC DNA]</scope>
    <source>
        <strain evidence="1 2">FSL L7-1681</strain>
    </source>
</reference>
<evidence type="ECO:0000313" key="1">
    <source>
        <dbReference type="EMBL" id="MBC1373391.1"/>
    </source>
</evidence>
<dbReference type="AlphaFoldDB" id="A0A841Y900"/>
<dbReference type="RefSeq" id="WP_185377688.1">
    <property type="nucleotide sequence ID" value="NZ_JAARPL010000010.1"/>
</dbReference>
<proteinExistence type="predicted"/>
<dbReference type="Proteomes" id="UP000591929">
    <property type="component" value="Unassembled WGS sequence"/>
</dbReference>
<name>A0A841Y900_9LIST</name>
<accession>A0A841Y900</accession>
<evidence type="ECO:0000313" key="2">
    <source>
        <dbReference type="Proteomes" id="UP000591929"/>
    </source>
</evidence>
<organism evidence="1 2">
    <name type="scientific">Listeria booriae</name>
    <dbReference type="NCBI Taxonomy" id="1552123"/>
    <lineage>
        <taxon>Bacteria</taxon>
        <taxon>Bacillati</taxon>
        <taxon>Bacillota</taxon>
        <taxon>Bacilli</taxon>
        <taxon>Bacillales</taxon>
        <taxon>Listeriaceae</taxon>
        <taxon>Listeria</taxon>
    </lineage>
</organism>
<comment type="caution">
    <text evidence="1">The sequence shown here is derived from an EMBL/GenBank/DDBJ whole genome shotgun (WGS) entry which is preliminary data.</text>
</comment>
<sequence>MTKDEELIILINELEKELSSNSANLIDWKSALHYVDIFFEEVSSNKLDIKSDYRSAGAIFRIFYNQLDDVIKDIEKQEEKCLTVLKDKVI</sequence>